<accession>A0A2M8H7C2</accession>
<dbReference type="PANTHER" id="PTHR14226">
    <property type="entry name" value="NEUROPATHY TARGET ESTERASE/SWISS CHEESE D.MELANOGASTER"/>
    <property type="match status" value="1"/>
</dbReference>
<feature type="short sequence motif" description="DGA/G" evidence="6">
    <location>
        <begin position="228"/>
        <end position="230"/>
    </location>
</feature>
<dbReference type="OrthoDB" id="5290098at2"/>
<dbReference type="EMBL" id="PGCP01000022">
    <property type="protein sequence ID" value="PJC92442.1"/>
    <property type="molecule type" value="Genomic_DNA"/>
</dbReference>
<dbReference type="InterPro" id="IPR002641">
    <property type="entry name" value="PNPLA_dom"/>
</dbReference>
<feature type="short sequence motif" description="GXGXXG" evidence="6">
    <location>
        <begin position="53"/>
        <end position="58"/>
    </location>
</feature>
<dbReference type="RefSeq" id="WP_100860582.1">
    <property type="nucleotide sequence ID" value="NZ_PGCP01000022.1"/>
</dbReference>
<evidence type="ECO:0000313" key="10">
    <source>
        <dbReference type="EMBL" id="PJC92442.1"/>
    </source>
</evidence>
<comment type="caution">
    <text evidence="10">The sequence shown here is derived from an EMBL/GenBank/DDBJ whole genome shotgun (WGS) entry which is preliminary data.</text>
</comment>
<dbReference type="CDD" id="cd07205">
    <property type="entry name" value="Pat_PNPLA6_PNPLA7_NTE1_like"/>
    <property type="match status" value="1"/>
</dbReference>
<sequence>MRTFPRGWTHLLMLLLATLPFIVAAQTQSPDGAKAQGGGTKMDRPRIALVLSGGGAKGAAHIGVLKALEEKRIPVDIVVGTSMGAYVAGMYAMGLSAEEVERMTLSIDWNKGYQDKVGRDELSLRKKQQSEKYQLRTDIGINGDQTQLPDGFFQGQSMASLLRHATSNLPVQKSFDNLPIPYRAMATDMETVTPFVLDHGSLAKAMQASMSIPGALKPVDWEGRILADGGTVNNMPVDVAKAMGADIVIAVDISAKLRTRESLKSGLAMIDQLTTYMTQVGTEKQKALLGPKDVLLSPEFGSMGIADFALMPDGIKIGEQVAMRASSQLDVLSLSPAAYADYRNQKLSRRAERSGQPAYYIDKVEIINKSRLSDETVRAMLKVRPDKVQTYESLEAGIRRLYALESFDRITYEVEERGGENVLVVNASEKNWGPGYLNFQLGFSDDFESNSNYNVGMSYTLTNVNDWGGEWLTEASLGTAKHLKTDFYTPLEPSQTYFGEASLAYDKTQRRVFFTEEEVKASSSNASVSYLDSEYSFTSVDLALGWNRQPWSRLSLGLEGQVGSIDFQNLTNTDMDATAWGPYVRFEHDTLDSRYFPYEGIYWDIKGGYTHVRLDSNDGSTENSEGLNYHLAMIKPWSWGRHSINLMLEGGGSSSEEEVPLYVQDLGGLFRLSGFQHYQLSGRYSLFGGLRYIYRVADNDFGAFKAPLFLGGSLEQGNVWDSGEEISLENSYTAGSVYMGVESFLGPIFLGYGMAEGGHDMFYLQLGTTFE</sequence>
<dbReference type="GO" id="GO:0006508">
    <property type="term" value="P:proteolysis"/>
    <property type="evidence" value="ECO:0007669"/>
    <property type="project" value="UniProtKB-KW"/>
</dbReference>
<dbReference type="Gene3D" id="3.10.20.310">
    <property type="entry name" value="membrane protein fhac"/>
    <property type="match status" value="1"/>
</dbReference>
<gene>
    <name evidence="10" type="ORF">CUC44_14305</name>
</gene>
<proteinExistence type="predicted"/>
<dbReference type="GO" id="GO:0016042">
    <property type="term" value="P:lipid catabolic process"/>
    <property type="evidence" value="ECO:0007669"/>
    <property type="project" value="UniProtKB-UniRule"/>
</dbReference>
<feature type="domain" description="POTRA" evidence="9">
    <location>
        <begin position="359"/>
        <end position="430"/>
    </location>
</feature>
<keyword evidence="5" id="KW-0472">Membrane</keyword>
<dbReference type="PANTHER" id="PTHR14226:SF29">
    <property type="entry name" value="NEUROPATHY TARGET ESTERASE SWS"/>
    <property type="match status" value="1"/>
</dbReference>
<evidence type="ECO:0000256" key="2">
    <source>
        <dbReference type="ARBA" id="ARBA00022801"/>
    </source>
</evidence>
<feature type="domain" description="PNPLA" evidence="8">
    <location>
        <begin position="49"/>
        <end position="241"/>
    </location>
</feature>
<evidence type="ECO:0000256" key="7">
    <source>
        <dbReference type="SAM" id="SignalP"/>
    </source>
</evidence>
<evidence type="ECO:0000259" key="9">
    <source>
        <dbReference type="PROSITE" id="PS51779"/>
    </source>
</evidence>
<evidence type="ECO:0000313" key="11">
    <source>
        <dbReference type="Proteomes" id="UP000232060"/>
    </source>
</evidence>
<keyword evidence="7" id="KW-0732">Signal</keyword>
<dbReference type="Gene3D" id="2.40.160.50">
    <property type="entry name" value="membrane protein fhac: a member of the omp85/tpsb transporter family"/>
    <property type="match status" value="1"/>
</dbReference>
<dbReference type="InterPro" id="IPR050301">
    <property type="entry name" value="NTE"/>
</dbReference>
<protein>
    <submittedName>
        <fullName evidence="10">Serine protease</fullName>
    </submittedName>
</protein>
<reference evidence="10 11" key="1">
    <citation type="submission" date="2017-11" db="EMBL/GenBank/DDBJ databases">
        <title>Draft genome sequence of environmental isolate Aeromonas lusitania sp. nov. MDC 2473.</title>
        <authorList>
            <person name="Colston S.M."/>
            <person name="Navarro A."/>
            <person name="Martinez-Murcia A.J."/>
            <person name="Graf J."/>
        </authorList>
    </citation>
    <scope>NUCLEOTIDE SEQUENCE [LARGE SCALE GENOMIC DNA]</scope>
    <source>
        <strain evidence="10 11">MDC 2473</strain>
    </source>
</reference>
<dbReference type="InterPro" id="IPR034746">
    <property type="entry name" value="POTRA"/>
</dbReference>
<dbReference type="GO" id="GO:0016020">
    <property type="term" value="C:membrane"/>
    <property type="evidence" value="ECO:0007669"/>
    <property type="project" value="UniProtKB-SubCell"/>
</dbReference>
<dbReference type="InterPro" id="IPR010827">
    <property type="entry name" value="BamA/TamA_POTRA"/>
</dbReference>
<comment type="subcellular location">
    <subcellularLocation>
        <location evidence="1">Membrane</location>
    </subcellularLocation>
</comment>
<dbReference type="AlphaFoldDB" id="A0A2M8H7C2"/>
<feature type="chain" id="PRO_5015006173" evidence="7">
    <location>
        <begin position="26"/>
        <end position="771"/>
    </location>
</feature>
<evidence type="ECO:0000256" key="4">
    <source>
        <dbReference type="ARBA" id="ARBA00023098"/>
    </source>
</evidence>
<feature type="short sequence motif" description="GXSXG" evidence="6">
    <location>
        <begin position="80"/>
        <end position="84"/>
    </location>
</feature>
<dbReference type="PROSITE" id="PS51779">
    <property type="entry name" value="POTRA"/>
    <property type="match status" value="1"/>
</dbReference>
<evidence type="ECO:0000259" key="8">
    <source>
        <dbReference type="PROSITE" id="PS51635"/>
    </source>
</evidence>
<dbReference type="Pfam" id="PF01734">
    <property type="entry name" value="Patatin"/>
    <property type="match status" value="1"/>
</dbReference>
<organism evidence="10 11">
    <name type="scientific">Aeromonas lusitana</name>
    <dbReference type="NCBI Taxonomy" id="931529"/>
    <lineage>
        <taxon>Bacteria</taxon>
        <taxon>Pseudomonadati</taxon>
        <taxon>Pseudomonadota</taxon>
        <taxon>Gammaproteobacteria</taxon>
        <taxon>Aeromonadales</taxon>
        <taxon>Aeromonadaceae</taxon>
        <taxon>Aeromonas</taxon>
    </lineage>
</organism>
<dbReference type="InterPro" id="IPR016035">
    <property type="entry name" value="Acyl_Trfase/lysoPLipase"/>
</dbReference>
<evidence type="ECO:0000256" key="6">
    <source>
        <dbReference type="PROSITE-ProRule" id="PRU01161"/>
    </source>
</evidence>
<feature type="signal peptide" evidence="7">
    <location>
        <begin position="1"/>
        <end position="25"/>
    </location>
</feature>
<evidence type="ECO:0000256" key="5">
    <source>
        <dbReference type="ARBA" id="ARBA00023136"/>
    </source>
</evidence>
<dbReference type="Gene3D" id="3.40.1090.10">
    <property type="entry name" value="Cytosolic phospholipase A2 catalytic domain"/>
    <property type="match status" value="2"/>
</dbReference>
<keyword evidence="3 6" id="KW-0442">Lipid degradation</keyword>
<dbReference type="Pfam" id="PF07244">
    <property type="entry name" value="POTRA"/>
    <property type="match status" value="1"/>
</dbReference>
<keyword evidence="10" id="KW-0645">Protease</keyword>
<dbReference type="SUPFAM" id="SSF52151">
    <property type="entry name" value="FabD/lysophospholipase-like"/>
    <property type="match status" value="1"/>
</dbReference>
<dbReference type="GO" id="GO:0008233">
    <property type="term" value="F:peptidase activity"/>
    <property type="evidence" value="ECO:0007669"/>
    <property type="project" value="UniProtKB-KW"/>
</dbReference>
<evidence type="ECO:0000256" key="3">
    <source>
        <dbReference type="ARBA" id="ARBA00022963"/>
    </source>
</evidence>
<feature type="active site" description="Nucleophile" evidence="6">
    <location>
        <position position="82"/>
    </location>
</feature>
<keyword evidence="11" id="KW-1185">Reference proteome</keyword>
<name>A0A2M8H7C2_9GAMM</name>
<dbReference type="PROSITE" id="PS51635">
    <property type="entry name" value="PNPLA"/>
    <property type="match status" value="1"/>
</dbReference>
<keyword evidence="2 6" id="KW-0378">Hydrolase</keyword>
<keyword evidence="4 6" id="KW-0443">Lipid metabolism</keyword>
<dbReference type="Proteomes" id="UP000232060">
    <property type="component" value="Unassembled WGS sequence"/>
</dbReference>
<evidence type="ECO:0000256" key="1">
    <source>
        <dbReference type="ARBA" id="ARBA00004370"/>
    </source>
</evidence>
<feature type="active site" description="Proton acceptor" evidence="6">
    <location>
        <position position="228"/>
    </location>
</feature>